<dbReference type="NCBIfam" id="TIGR00996">
    <property type="entry name" value="Mtu_fam_mce"/>
    <property type="match status" value="1"/>
</dbReference>
<evidence type="ECO:0000313" key="4">
    <source>
        <dbReference type="EMBL" id="SFA52078.1"/>
    </source>
</evidence>
<reference evidence="3 6" key="2">
    <citation type="submission" date="2020-06" db="EMBL/GenBank/DDBJ databases">
        <title>Taxonomy, biology and ecology of Rhodococcus bacteria occurring in California pistachio and other woody hosts as revealed by genome sequence analyses.</title>
        <authorList>
            <person name="Gai Y."/>
            <person name="Riely B."/>
        </authorList>
    </citation>
    <scope>NUCLEOTIDE SEQUENCE [LARGE SCALE GENOMIC DNA]</scope>
    <source>
        <strain evidence="3 6">BP-284</strain>
    </source>
</reference>
<dbReference type="Pfam" id="PF02470">
    <property type="entry name" value="MlaD"/>
    <property type="match status" value="1"/>
</dbReference>
<dbReference type="GO" id="GO:0005576">
    <property type="term" value="C:extracellular region"/>
    <property type="evidence" value="ECO:0007669"/>
    <property type="project" value="TreeGrafter"/>
</dbReference>
<dbReference type="InterPro" id="IPR005693">
    <property type="entry name" value="Mce"/>
</dbReference>
<evidence type="ECO:0000259" key="2">
    <source>
        <dbReference type="Pfam" id="PF11887"/>
    </source>
</evidence>
<feature type="domain" description="Mammalian cell entry C-terminal" evidence="2">
    <location>
        <begin position="114"/>
        <end position="300"/>
    </location>
</feature>
<reference evidence="4 5" key="1">
    <citation type="submission" date="2016-10" db="EMBL/GenBank/DDBJ databases">
        <authorList>
            <person name="de Groot N.N."/>
        </authorList>
    </citation>
    <scope>NUCLEOTIDE SEQUENCE [LARGE SCALE GENOMIC DNA]</scope>
    <source>
        <strain evidence="4 5">DSM 44908</strain>
    </source>
</reference>
<dbReference type="RefSeq" id="WP_068099513.1">
    <property type="nucleotide sequence ID" value="NZ_CP135915.1"/>
</dbReference>
<accession>A0A1I0TJX6</accession>
<dbReference type="OrthoDB" id="5241191at2"/>
<dbReference type="Gene3D" id="1.10.287.950">
    <property type="entry name" value="Methyl-accepting chemotaxis protein"/>
    <property type="match status" value="1"/>
</dbReference>
<dbReference type="PANTHER" id="PTHR33371">
    <property type="entry name" value="INTERMEMBRANE PHOSPHOLIPID TRANSPORT SYSTEM BINDING PROTEIN MLAD-RELATED"/>
    <property type="match status" value="1"/>
</dbReference>
<dbReference type="Proteomes" id="UP000182054">
    <property type="component" value="Unassembled WGS sequence"/>
</dbReference>
<dbReference type="InterPro" id="IPR024516">
    <property type="entry name" value="Mce_C"/>
</dbReference>
<dbReference type="InterPro" id="IPR052336">
    <property type="entry name" value="MlaD_Phospholipid_Transporter"/>
</dbReference>
<sequence length="340" mass="37021">MESRRKPAVAGALGIFLILMATMSAFFLDSLPIIGAGTKYRADFSEAAGLTSRNEVRIAGVKVGTVTDVSLDGDKVAVEFTVDDAWVGDKTSASIQIKTILGQKYLSLEPKGDERLNPRDVIPIERTTAPYDVIDAFSDAARTTGDIDTTQLATSMETLSQAFSETPDNIRASLDGVTRLSQTIASRDEQLSKLFAATNTTTKVLADRNQEFTRLIGDASVLVQELNNRQRSISQLLIGTQRVSRELTGLVRDNEAQIGPALASLGQVIETLRTNNENISRAIEMYEPFVRLYTNIVGNGRWFDQVIVNTFPPGLPDIPGYREPIRTLGVDPVRSPGAGQ</sequence>
<evidence type="ECO:0000313" key="3">
    <source>
        <dbReference type="EMBL" id="MBY6321655.1"/>
    </source>
</evidence>
<evidence type="ECO:0000313" key="6">
    <source>
        <dbReference type="Proteomes" id="UP001520140"/>
    </source>
</evidence>
<gene>
    <name evidence="3" type="ORF">HQ605_12530</name>
    <name evidence="4" type="ORF">SAMN05444374_10787</name>
</gene>
<dbReference type="Pfam" id="PF11887">
    <property type="entry name" value="Mce4_CUP1"/>
    <property type="match status" value="1"/>
</dbReference>
<dbReference type="PRINTS" id="PR01782">
    <property type="entry name" value="MCEVIRFACTOR"/>
</dbReference>
<organism evidence="4 5">
    <name type="scientific">Rhodococcoides kroppenstedtii</name>
    <dbReference type="NCBI Taxonomy" id="293050"/>
    <lineage>
        <taxon>Bacteria</taxon>
        <taxon>Bacillati</taxon>
        <taxon>Actinomycetota</taxon>
        <taxon>Actinomycetes</taxon>
        <taxon>Mycobacteriales</taxon>
        <taxon>Nocardiaceae</taxon>
        <taxon>Rhodococcoides</taxon>
    </lineage>
</organism>
<proteinExistence type="predicted"/>
<protein>
    <submittedName>
        <fullName evidence="3">MCE family protein</fullName>
    </submittedName>
    <submittedName>
        <fullName evidence="4">Phospholipid/cholesterol/gamma-HCH transport system substrate-binding protein</fullName>
    </submittedName>
</protein>
<feature type="domain" description="Mce/MlaD" evidence="1">
    <location>
        <begin position="37"/>
        <end position="110"/>
    </location>
</feature>
<keyword evidence="6" id="KW-1185">Reference proteome</keyword>
<dbReference type="GeneID" id="85486014"/>
<dbReference type="PANTHER" id="PTHR33371:SF18">
    <property type="entry name" value="MCE-FAMILY PROTEIN MCE3C"/>
    <property type="match status" value="1"/>
</dbReference>
<dbReference type="EMBL" id="FOJN01000007">
    <property type="protein sequence ID" value="SFA52078.1"/>
    <property type="molecule type" value="Genomic_DNA"/>
</dbReference>
<dbReference type="Proteomes" id="UP001520140">
    <property type="component" value="Unassembled WGS sequence"/>
</dbReference>
<dbReference type="EMBL" id="JABUKG010000012">
    <property type="protein sequence ID" value="MBY6321655.1"/>
    <property type="molecule type" value="Genomic_DNA"/>
</dbReference>
<name>A0A1I0TJX6_9NOCA</name>
<dbReference type="InterPro" id="IPR003399">
    <property type="entry name" value="Mce/MlaD"/>
</dbReference>
<evidence type="ECO:0000259" key="1">
    <source>
        <dbReference type="Pfam" id="PF02470"/>
    </source>
</evidence>
<evidence type="ECO:0000313" key="5">
    <source>
        <dbReference type="Proteomes" id="UP000182054"/>
    </source>
</evidence>
<dbReference type="AlphaFoldDB" id="A0A1I0TJX6"/>